<evidence type="ECO:0000313" key="1">
    <source>
        <dbReference type="EMBL" id="MFC7204509.1"/>
    </source>
</evidence>
<reference evidence="1 2" key="1">
    <citation type="journal article" date="2019" name="Int. J. Syst. Evol. Microbiol.">
        <title>The Global Catalogue of Microorganisms (GCM) 10K type strain sequencing project: providing services to taxonomists for standard genome sequencing and annotation.</title>
        <authorList>
            <consortium name="The Broad Institute Genomics Platform"/>
            <consortium name="The Broad Institute Genome Sequencing Center for Infectious Disease"/>
            <person name="Wu L."/>
            <person name="Ma J."/>
        </authorList>
    </citation>
    <scope>NUCLEOTIDE SEQUENCE [LARGE SCALE GENOMIC DNA]</scope>
    <source>
        <strain evidence="1 2">DSM 29988</strain>
    </source>
</reference>
<proteinExistence type="predicted"/>
<dbReference type="SUPFAM" id="SSF54427">
    <property type="entry name" value="NTF2-like"/>
    <property type="match status" value="1"/>
</dbReference>
<gene>
    <name evidence="1" type="ORF">ACFQJC_13360</name>
</gene>
<dbReference type="Pfam" id="PF07366">
    <property type="entry name" value="SnoaL"/>
    <property type="match status" value="1"/>
</dbReference>
<comment type="caution">
    <text evidence="1">The sequence shown here is derived from an EMBL/GenBank/DDBJ whole genome shotgun (WGS) entry which is preliminary data.</text>
</comment>
<dbReference type="Proteomes" id="UP001596481">
    <property type="component" value="Unassembled WGS sequence"/>
</dbReference>
<evidence type="ECO:0000313" key="2">
    <source>
        <dbReference type="Proteomes" id="UP001596481"/>
    </source>
</evidence>
<dbReference type="AlphaFoldDB" id="A0ABD5ZH61"/>
<dbReference type="RefSeq" id="WP_390224270.1">
    <property type="nucleotide sequence ID" value="NZ_JBHTAA010000005.1"/>
</dbReference>
<dbReference type="PANTHER" id="PTHR38436">
    <property type="entry name" value="POLYKETIDE CYCLASE SNOAL-LIKE DOMAIN"/>
    <property type="match status" value="1"/>
</dbReference>
<dbReference type="PANTHER" id="PTHR38436:SF1">
    <property type="entry name" value="ESTER CYCLASE"/>
    <property type="match status" value="1"/>
</dbReference>
<name>A0ABD5ZH61_9EURY</name>
<sequence length="148" mass="16168">MASASTPPGTPEGNELVARRFPEEVATEGNIDAIDEICTEDVADHSPLGETKGREELKEDIRGLREAFSDFSATVEDVVSNDDLVAMHVTLRGTHDGEFMGTEATGKTFEVGNMVFSRIENGLIAERWVQPDMLGMLDQLGIVEKPEM</sequence>
<keyword evidence="2" id="KW-1185">Reference proteome</keyword>
<dbReference type="EMBL" id="JBHTAA010000005">
    <property type="protein sequence ID" value="MFC7204509.1"/>
    <property type="molecule type" value="Genomic_DNA"/>
</dbReference>
<dbReference type="InterPro" id="IPR032710">
    <property type="entry name" value="NTF2-like_dom_sf"/>
</dbReference>
<protein>
    <submittedName>
        <fullName evidence="1">Ester cyclase</fullName>
    </submittedName>
</protein>
<dbReference type="InterPro" id="IPR009959">
    <property type="entry name" value="Cyclase_SnoaL-like"/>
</dbReference>
<organism evidence="1 2">
    <name type="scientific">Haloferax namakaokahaiae</name>
    <dbReference type="NCBI Taxonomy" id="1748331"/>
    <lineage>
        <taxon>Archaea</taxon>
        <taxon>Methanobacteriati</taxon>
        <taxon>Methanobacteriota</taxon>
        <taxon>Stenosarchaea group</taxon>
        <taxon>Halobacteria</taxon>
        <taxon>Halobacteriales</taxon>
        <taxon>Haloferacaceae</taxon>
        <taxon>Haloferax</taxon>
    </lineage>
</organism>
<accession>A0ABD5ZH61</accession>
<dbReference type="Gene3D" id="3.10.450.50">
    <property type="match status" value="1"/>
</dbReference>